<dbReference type="Proteomes" id="UP000054532">
    <property type="component" value="Unassembled WGS sequence"/>
</dbReference>
<protein>
    <submittedName>
        <fullName evidence="1">Uncharacterized protein</fullName>
    </submittedName>
</protein>
<accession>W2NDE4</accession>
<name>W2NDE4_PHYNI</name>
<dbReference type="AlphaFoldDB" id="W2NDE4"/>
<reference evidence="1" key="1">
    <citation type="submission" date="2013-11" db="EMBL/GenBank/DDBJ databases">
        <title>The Genome Sequence of Phytophthora parasitica IAC_01/95.</title>
        <authorList>
            <consortium name="The Broad Institute Genomics Platform"/>
            <person name="Russ C."/>
            <person name="Tyler B."/>
            <person name="Panabieres F."/>
            <person name="Shan W."/>
            <person name="Tripathy S."/>
            <person name="Grunwald N."/>
            <person name="Machado M."/>
            <person name="Johnson C.S."/>
            <person name="Arredondo F."/>
            <person name="Hong C."/>
            <person name="Coffey M."/>
            <person name="Young S.K."/>
            <person name="Zeng Q."/>
            <person name="Gargeya S."/>
            <person name="Fitzgerald M."/>
            <person name="Abouelleil A."/>
            <person name="Alvarado L."/>
            <person name="Chapman S.B."/>
            <person name="Gainer-Dewar J."/>
            <person name="Goldberg J."/>
            <person name="Griggs A."/>
            <person name="Gujja S."/>
            <person name="Hansen M."/>
            <person name="Howarth C."/>
            <person name="Imamovic A."/>
            <person name="Ireland A."/>
            <person name="Larimer J."/>
            <person name="McCowan C."/>
            <person name="Murphy C."/>
            <person name="Pearson M."/>
            <person name="Poon T.W."/>
            <person name="Priest M."/>
            <person name="Roberts A."/>
            <person name="Saif S."/>
            <person name="Shea T."/>
            <person name="Sykes S."/>
            <person name="Wortman J."/>
            <person name="Nusbaum C."/>
            <person name="Birren B."/>
        </authorList>
    </citation>
    <scope>NUCLEOTIDE SEQUENCE [LARGE SCALE GENOMIC DNA]</scope>
    <source>
        <strain evidence="1">IAC_01/95</strain>
    </source>
</reference>
<evidence type="ECO:0000313" key="1">
    <source>
        <dbReference type="EMBL" id="ETM45913.1"/>
    </source>
</evidence>
<dbReference type="VEuPathDB" id="FungiDB:PPTG_11958"/>
<organism evidence="1">
    <name type="scientific">Phytophthora nicotianae</name>
    <name type="common">Potato buckeye rot agent</name>
    <name type="synonym">Phytophthora parasitica</name>
    <dbReference type="NCBI Taxonomy" id="4792"/>
    <lineage>
        <taxon>Eukaryota</taxon>
        <taxon>Sar</taxon>
        <taxon>Stramenopiles</taxon>
        <taxon>Oomycota</taxon>
        <taxon>Peronosporomycetes</taxon>
        <taxon>Peronosporales</taxon>
        <taxon>Peronosporaceae</taxon>
        <taxon>Phytophthora</taxon>
    </lineage>
</organism>
<dbReference type="EMBL" id="KI693047">
    <property type="protein sequence ID" value="ETM45913.1"/>
    <property type="molecule type" value="Genomic_DNA"/>
</dbReference>
<sequence>MRCQFTEDSDGEEIDFGHDFDLSWSGDECFQDKFIKTREALAFLVFGCCGSCGSKDLEISTCGTLWREIGQGDQDGHSFTKDHEGLDLVVFCGTDPRTRPTSAYLETLTQIASLDTALESDKPGVDIVIPSLSLYPCHVMSSDGGPNILKTVLKSEKMIHELWKSDKHKEVPAGQLRCTFVLNPLVADLEEITTWPEMATKVGKLITKSLCFSEIEMRVHRDPTYVGDERTSRLLFGELFCEAV</sequence>
<proteinExistence type="predicted"/>
<gene>
    <name evidence="1" type="ORF">L914_09140</name>
</gene>